<protein>
    <recommendedName>
        <fullName evidence="4">Endolytic peptidoglycan transglycosylase RlpA</fullName>
        <ecNumber evidence="4">4.2.2.-</ecNumber>
    </recommendedName>
</protein>
<dbReference type="Pfam" id="PF03330">
    <property type="entry name" value="DPBB_1"/>
    <property type="match status" value="1"/>
</dbReference>
<evidence type="ECO:0000256" key="3">
    <source>
        <dbReference type="ARBA" id="ARBA00023316"/>
    </source>
</evidence>
<dbReference type="HAMAP" id="MF_02071">
    <property type="entry name" value="RlpA"/>
    <property type="match status" value="1"/>
</dbReference>
<evidence type="ECO:0000256" key="6">
    <source>
        <dbReference type="SAM" id="MobiDB-lite"/>
    </source>
</evidence>
<keyword evidence="4" id="KW-1003">Cell membrane</keyword>
<dbReference type="PROSITE" id="PS51724">
    <property type="entry name" value="SPOR"/>
    <property type="match status" value="1"/>
</dbReference>
<keyword evidence="4" id="KW-0449">Lipoprotein</keyword>
<dbReference type="Gene3D" id="2.40.40.10">
    <property type="entry name" value="RlpA-like domain"/>
    <property type="match status" value="1"/>
</dbReference>
<dbReference type="PROSITE" id="PS51257">
    <property type="entry name" value="PROKAR_LIPOPROTEIN"/>
    <property type="match status" value="1"/>
</dbReference>
<keyword evidence="2 4" id="KW-0456">Lyase</keyword>
<dbReference type="InterPro" id="IPR012997">
    <property type="entry name" value="RplA"/>
</dbReference>
<dbReference type="PANTHER" id="PTHR34183">
    <property type="entry name" value="ENDOLYTIC PEPTIDOGLYCAN TRANSGLYCOSYLASE RLPA"/>
    <property type="match status" value="1"/>
</dbReference>
<comment type="function">
    <text evidence="4">Lytic transglycosylase with a strong preference for naked glycan strands that lack stem peptides.</text>
</comment>
<dbReference type="Gene3D" id="3.30.70.1070">
    <property type="entry name" value="Sporulation related repeat"/>
    <property type="match status" value="1"/>
</dbReference>
<dbReference type="Proteomes" id="UP000661077">
    <property type="component" value="Unassembled WGS sequence"/>
</dbReference>
<dbReference type="NCBIfam" id="TIGR00413">
    <property type="entry name" value="rlpA"/>
    <property type="match status" value="1"/>
</dbReference>
<keyword evidence="9" id="KW-1185">Reference proteome</keyword>
<dbReference type="InterPro" id="IPR007730">
    <property type="entry name" value="SPOR-like_dom"/>
</dbReference>
<evidence type="ECO:0000259" key="7">
    <source>
        <dbReference type="PROSITE" id="PS51724"/>
    </source>
</evidence>
<keyword evidence="4" id="KW-0564">Palmitate</keyword>
<evidence type="ECO:0000313" key="9">
    <source>
        <dbReference type="Proteomes" id="UP000661077"/>
    </source>
</evidence>
<evidence type="ECO:0000256" key="4">
    <source>
        <dbReference type="HAMAP-Rule" id="MF_02071"/>
    </source>
</evidence>
<dbReference type="InterPro" id="IPR036680">
    <property type="entry name" value="SPOR-like_sf"/>
</dbReference>
<dbReference type="SUPFAM" id="SSF50685">
    <property type="entry name" value="Barwin-like endoglucanases"/>
    <property type="match status" value="1"/>
</dbReference>
<dbReference type="RefSeq" id="WP_203170644.1">
    <property type="nucleotide sequence ID" value="NZ_JAEVLS010000008.1"/>
</dbReference>
<dbReference type="InterPro" id="IPR009009">
    <property type="entry name" value="RlpA-like_DPBB"/>
</dbReference>
<name>A0ABS1X5H9_9GAMM</name>
<dbReference type="EC" id="4.2.2.-" evidence="4"/>
<dbReference type="InterPro" id="IPR034718">
    <property type="entry name" value="RlpA"/>
</dbReference>
<dbReference type="EMBL" id="JAEVLS010000008">
    <property type="protein sequence ID" value="MBM0108487.1"/>
    <property type="molecule type" value="Genomic_DNA"/>
</dbReference>
<dbReference type="SUPFAM" id="SSF110997">
    <property type="entry name" value="Sporulation related repeat"/>
    <property type="match status" value="1"/>
</dbReference>
<organism evidence="8 9">
    <name type="scientific">Steroidobacter gossypii</name>
    <dbReference type="NCBI Taxonomy" id="2805490"/>
    <lineage>
        <taxon>Bacteria</taxon>
        <taxon>Pseudomonadati</taxon>
        <taxon>Pseudomonadota</taxon>
        <taxon>Gammaproteobacteria</taxon>
        <taxon>Steroidobacterales</taxon>
        <taxon>Steroidobacteraceae</taxon>
        <taxon>Steroidobacter</taxon>
    </lineage>
</organism>
<sequence>MRVPVGRASILPLIPPPKPQWLPLALALIVAGCGAPAIRTPTHPSPSLPPPSPIPAEIDKIPDPVPRSEPKSARGNPPFYTVLGKRYYVLDSAEGYSERGVASWYGPGFHAASTSNGERYDMYAMTAAHKTLPLPSYVQVTNLKNGKHVIVRVNDRGPFKEGRIIDLSYSAAVKLDMVQAGTTFVEVRALTPMQKASPPDAPPATSDLYVQAGAFGNEANATRLLGQLRAKGVKDAFVRADQIDGKTLYRVRVGPIPSVPEFDRVVQRLRALGVSDARLAAN</sequence>
<keyword evidence="1" id="KW-0732">Signal</keyword>
<evidence type="ECO:0000313" key="8">
    <source>
        <dbReference type="EMBL" id="MBM0108487.1"/>
    </source>
</evidence>
<dbReference type="PANTHER" id="PTHR34183:SF1">
    <property type="entry name" value="ENDOLYTIC PEPTIDOGLYCAN TRANSGLYCOSYLASE RLPA"/>
    <property type="match status" value="1"/>
</dbReference>
<dbReference type="Pfam" id="PF05036">
    <property type="entry name" value="SPOR"/>
    <property type="match status" value="1"/>
</dbReference>
<evidence type="ECO:0000256" key="5">
    <source>
        <dbReference type="RuleBase" id="RU003495"/>
    </source>
</evidence>
<feature type="region of interest" description="Disordered" evidence="6">
    <location>
        <begin position="40"/>
        <end position="77"/>
    </location>
</feature>
<feature type="compositionally biased region" description="Basic and acidic residues" evidence="6">
    <location>
        <begin position="57"/>
        <end position="72"/>
    </location>
</feature>
<dbReference type="CDD" id="cd22268">
    <property type="entry name" value="DPBB_RlpA-like"/>
    <property type="match status" value="1"/>
</dbReference>
<comment type="similarity">
    <text evidence="4 5">Belongs to the RlpA family.</text>
</comment>
<evidence type="ECO:0000256" key="2">
    <source>
        <dbReference type="ARBA" id="ARBA00023239"/>
    </source>
</evidence>
<feature type="compositionally biased region" description="Pro residues" evidence="6">
    <location>
        <begin position="43"/>
        <end position="54"/>
    </location>
</feature>
<keyword evidence="3 4" id="KW-0961">Cell wall biogenesis/degradation</keyword>
<comment type="subcellular location">
    <subcellularLocation>
        <location evidence="4">Cell membrane</location>
        <topology evidence="4">Lipid-anchor</topology>
    </subcellularLocation>
</comment>
<comment type="caution">
    <text evidence="8">The sequence shown here is derived from an EMBL/GenBank/DDBJ whole genome shotgun (WGS) entry which is preliminary data.</text>
</comment>
<proteinExistence type="inferred from homology"/>
<gene>
    <name evidence="4" type="primary">rlpA</name>
    <name evidence="8" type="ORF">JM946_27460</name>
</gene>
<dbReference type="InterPro" id="IPR036908">
    <property type="entry name" value="RlpA-like_sf"/>
</dbReference>
<feature type="domain" description="SPOR" evidence="7">
    <location>
        <begin position="202"/>
        <end position="282"/>
    </location>
</feature>
<keyword evidence="4" id="KW-0472">Membrane</keyword>
<evidence type="ECO:0000256" key="1">
    <source>
        <dbReference type="ARBA" id="ARBA00022729"/>
    </source>
</evidence>
<reference evidence="8 9" key="1">
    <citation type="journal article" date="2021" name="Int. J. Syst. Evol. Microbiol.">
        <title>Steroidobacter gossypii sp. nov., isolated from soil of cotton cropping field.</title>
        <authorList>
            <person name="Huang R."/>
            <person name="Yang S."/>
            <person name="Zhen C."/>
            <person name="Liu W."/>
        </authorList>
    </citation>
    <scope>NUCLEOTIDE SEQUENCE [LARGE SCALE GENOMIC DNA]</scope>
    <source>
        <strain evidence="8 9">S1-65</strain>
    </source>
</reference>
<accession>A0ABS1X5H9</accession>